<reference evidence="8" key="1">
    <citation type="submission" date="2015-02" db="EMBL/GenBank/DDBJ databases">
        <authorList>
            <person name="Chooi Y.-H."/>
        </authorList>
    </citation>
    <scope>NUCLEOTIDE SEQUENCE [LARGE SCALE GENOMIC DNA]</scope>
    <source>
        <strain evidence="8">strain Y</strain>
    </source>
</reference>
<name>A0A0D6JC83_9HYPH</name>
<dbReference type="SMART" id="SM00925">
    <property type="entry name" value="MltA"/>
    <property type="match status" value="1"/>
</dbReference>
<feature type="domain" description="Lytic transglycosylase MltA" evidence="6">
    <location>
        <begin position="109"/>
        <end position="266"/>
    </location>
</feature>
<dbReference type="PIRSF" id="PIRSF019422">
    <property type="entry name" value="MltA"/>
    <property type="match status" value="1"/>
</dbReference>
<evidence type="ECO:0000256" key="5">
    <source>
        <dbReference type="ARBA" id="ARBA00030918"/>
    </source>
</evidence>
<evidence type="ECO:0000313" key="8">
    <source>
        <dbReference type="Proteomes" id="UP000033187"/>
    </source>
</evidence>
<dbReference type="EC" id="4.2.2.n1" evidence="2"/>
<dbReference type="SUPFAM" id="SSF50685">
    <property type="entry name" value="Barwin-like endoglucanases"/>
    <property type="match status" value="1"/>
</dbReference>
<evidence type="ECO:0000256" key="4">
    <source>
        <dbReference type="ARBA" id="ARBA00023316"/>
    </source>
</evidence>
<dbReference type="PANTHER" id="PTHR30124:SF0">
    <property type="entry name" value="MEMBRANE-BOUND LYTIC MUREIN TRANSGLYCOSYLASE A"/>
    <property type="match status" value="1"/>
</dbReference>
<dbReference type="InterPro" id="IPR026044">
    <property type="entry name" value="MltA"/>
</dbReference>
<dbReference type="EMBL" id="LN829119">
    <property type="protein sequence ID" value="CPR17035.1"/>
    <property type="molecule type" value="Genomic_DNA"/>
</dbReference>
<dbReference type="Gene3D" id="2.40.40.10">
    <property type="entry name" value="RlpA-like domain"/>
    <property type="match status" value="1"/>
</dbReference>
<evidence type="ECO:0000256" key="3">
    <source>
        <dbReference type="ARBA" id="ARBA00023239"/>
    </source>
</evidence>
<dbReference type="AlphaFoldDB" id="A0A0D6JC83"/>
<dbReference type="GO" id="GO:0019867">
    <property type="term" value="C:outer membrane"/>
    <property type="evidence" value="ECO:0007669"/>
    <property type="project" value="InterPro"/>
</dbReference>
<dbReference type="OrthoDB" id="9783686at2"/>
<dbReference type="InterPro" id="IPR005300">
    <property type="entry name" value="MltA_B"/>
</dbReference>
<dbReference type="GO" id="GO:0004553">
    <property type="term" value="F:hydrolase activity, hydrolyzing O-glycosyl compounds"/>
    <property type="evidence" value="ECO:0007669"/>
    <property type="project" value="InterPro"/>
</dbReference>
<dbReference type="KEGG" id="fil:BN1229_v1_1072"/>
<dbReference type="GO" id="GO:0008933">
    <property type="term" value="F:peptidoglycan lytic transglycosylase activity"/>
    <property type="evidence" value="ECO:0007669"/>
    <property type="project" value="TreeGrafter"/>
</dbReference>
<dbReference type="GO" id="GO:0009253">
    <property type="term" value="P:peptidoglycan catabolic process"/>
    <property type="evidence" value="ECO:0007669"/>
    <property type="project" value="TreeGrafter"/>
</dbReference>
<organism evidence="7 8">
    <name type="scientific">Candidatus Filomicrobium marinum</name>
    <dbReference type="NCBI Taxonomy" id="1608628"/>
    <lineage>
        <taxon>Bacteria</taxon>
        <taxon>Pseudomonadati</taxon>
        <taxon>Pseudomonadota</taxon>
        <taxon>Alphaproteobacteria</taxon>
        <taxon>Hyphomicrobiales</taxon>
        <taxon>Hyphomicrobiaceae</taxon>
        <taxon>Filomicrobium</taxon>
    </lineage>
</organism>
<comment type="catalytic activity">
    <reaction evidence="1">
        <text>Exolytic cleavage of the (1-&gt;4)-beta-glycosidic linkage between N-acetylmuramic acid (MurNAc) and N-acetylglucosamine (GlcNAc) residues in peptidoglycan, from either the reducing or the non-reducing ends of the peptidoglycan chains, with concomitant formation of a 1,6-anhydrobond in the MurNAc residue.</text>
        <dbReference type="EC" id="4.2.2.n1"/>
    </reaction>
</comment>
<evidence type="ECO:0000256" key="2">
    <source>
        <dbReference type="ARBA" id="ARBA00012587"/>
    </source>
</evidence>
<dbReference type="CDD" id="cd14485">
    <property type="entry name" value="mltA_like_LT_A"/>
    <property type="match status" value="1"/>
</dbReference>
<dbReference type="Gene3D" id="2.40.240.50">
    <property type="entry name" value="Barwin-like endoglucanases"/>
    <property type="match status" value="1"/>
</dbReference>
<dbReference type="KEGG" id="fiy:BN1229_v1_1073"/>
<keyword evidence="3" id="KW-0456">Lyase</keyword>
<keyword evidence="4" id="KW-0961">Cell wall biogenesis/degradation</keyword>
<sequence>MGAPRISFEPETFAELEGWAGDDHAAAFVAFCKSAPRVIERATATSTNSRPQPSEALLKACRRACELSRVNQGSVSGDVARQFFEENFTPYRLSYEGAPGILTGYYEPELSGARRRSDKFFVPVYARPDDLVNLIDEAERGARAGERTHARRTAEGLKPYFTRAEIDQGALEAQGLELLYVEDPIDLFFMQVQGSGLIRFEDGSTVRLTYAGKNGFDYTSIGRFLIDNGLFPSEDMTLQALIDWLKADRIRARDVMWKNESYVFFKELGPVSESAALGVDDIALSPGRSIAVDTAFHEIGTPIFVRAPRLTHADDSSTGFNRLMIAQDVGSAIKGPERGDLFFGTGLQAGQRAGQTKHEGRFIVLLPNGPRAARSTSETNATP</sequence>
<evidence type="ECO:0000259" key="6">
    <source>
        <dbReference type="SMART" id="SM00925"/>
    </source>
</evidence>
<protein>
    <recommendedName>
        <fullName evidence="2">peptidoglycan lytic exotransglycosylase</fullName>
        <ecNumber evidence="2">4.2.2.n1</ecNumber>
    </recommendedName>
    <alternativeName>
        <fullName evidence="5">Murein hydrolase A</fullName>
    </alternativeName>
</protein>
<gene>
    <name evidence="7" type="ORF">YBN1229_v1_1073</name>
</gene>
<dbReference type="GO" id="GO:0009254">
    <property type="term" value="P:peptidoglycan turnover"/>
    <property type="evidence" value="ECO:0007669"/>
    <property type="project" value="InterPro"/>
</dbReference>
<proteinExistence type="predicted"/>
<dbReference type="CDD" id="cd14668">
    <property type="entry name" value="mlta_B"/>
    <property type="match status" value="1"/>
</dbReference>
<evidence type="ECO:0000256" key="1">
    <source>
        <dbReference type="ARBA" id="ARBA00001420"/>
    </source>
</evidence>
<dbReference type="Proteomes" id="UP000033187">
    <property type="component" value="Chromosome 1"/>
</dbReference>
<dbReference type="GO" id="GO:0071555">
    <property type="term" value="P:cell wall organization"/>
    <property type="evidence" value="ECO:0007669"/>
    <property type="project" value="UniProtKB-KW"/>
</dbReference>
<dbReference type="InterPro" id="IPR036908">
    <property type="entry name" value="RlpA-like_sf"/>
</dbReference>
<evidence type="ECO:0000313" key="7">
    <source>
        <dbReference type="EMBL" id="CPR17035.1"/>
    </source>
</evidence>
<keyword evidence="8" id="KW-1185">Reference proteome</keyword>
<dbReference type="PANTHER" id="PTHR30124">
    <property type="entry name" value="MEMBRANE-BOUND LYTIC MUREIN TRANSGLYCOSYLASE A"/>
    <property type="match status" value="1"/>
</dbReference>
<dbReference type="InterPro" id="IPR010611">
    <property type="entry name" value="3D_dom"/>
</dbReference>
<accession>A0A0D6JC83</accession>
<dbReference type="Pfam" id="PF03562">
    <property type="entry name" value="MltA"/>
    <property type="match status" value="1"/>
</dbReference>
<dbReference type="Pfam" id="PF06725">
    <property type="entry name" value="3D"/>
    <property type="match status" value="1"/>
</dbReference>
<dbReference type="RefSeq" id="WP_046477153.1">
    <property type="nucleotide sequence ID" value="NZ_LN829118.1"/>
</dbReference>